<name>A0A369UMP2_9GAMM</name>
<dbReference type="AlphaFoldDB" id="A0A369UMP2"/>
<evidence type="ECO:0000313" key="2">
    <source>
        <dbReference type="Proteomes" id="UP000253782"/>
    </source>
</evidence>
<proteinExistence type="predicted"/>
<keyword evidence="2" id="KW-1185">Reference proteome</keyword>
<sequence>MADKDIYEVLVSWQFMPPMEQSVWATTYVLHAEESDGGVGAADAAVLRLRSVNMTRSFRPEPEYEAARANLHMEAEEFAGWYPIAYRMRHGREPSYREPSGQQISEAYERYGRGLCDYY</sequence>
<reference evidence="1 2" key="1">
    <citation type="submission" date="2018-07" db="EMBL/GenBank/DDBJ databases">
        <title>Dyella tabacisoli L4-6T, whole genome shotgun sequence.</title>
        <authorList>
            <person name="Zhou X.-K."/>
            <person name="Li W.-J."/>
            <person name="Duan Y.-Q."/>
        </authorList>
    </citation>
    <scope>NUCLEOTIDE SEQUENCE [LARGE SCALE GENOMIC DNA]</scope>
    <source>
        <strain evidence="1 2">L4-6</strain>
    </source>
</reference>
<dbReference type="RefSeq" id="WP_114845252.1">
    <property type="nucleotide sequence ID" value="NZ_JBHSPE010000008.1"/>
</dbReference>
<protein>
    <submittedName>
        <fullName evidence="1">Uncharacterized protein</fullName>
    </submittedName>
</protein>
<organism evidence="1 2">
    <name type="scientific">Dyella tabacisoli</name>
    <dbReference type="NCBI Taxonomy" id="2282381"/>
    <lineage>
        <taxon>Bacteria</taxon>
        <taxon>Pseudomonadati</taxon>
        <taxon>Pseudomonadota</taxon>
        <taxon>Gammaproteobacteria</taxon>
        <taxon>Lysobacterales</taxon>
        <taxon>Rhodanobacteraceae</taxon>
        <taxon>Dyella</taxon>
    </lineage>
</organism>
<dbReference type="OrthoDB" id="5958849at2"/>
<comment type="caution">
    <text evidence="1">The sequence shown here is derived from an EMBL/GenBank/DDBJ whole genome shotgun (WGS) entry which is preliminary data.</text>
</comment>
<accession>A0A369UMP2</accession>
<evidence type="ECO:0000313" key="1">
    <source>
        <dbReference type="EMBL" id="RDD82034.1"/>
    </source>
</evidence>
<dbReference type="EMBL" id="QQAH01000008">
    <property type="protein sequence ID" value="RDD82034.1"/>
    <property type="molecule type" value="Genomic_DNA"/>
</dbReference>
<dbReference type="Proteomes" id="UP000253782">
    <property type="component" value="Unassembled WGS sequence"/>
</dbReference>
<gene>
    <name evidence="1" type="ORF">DVJ77_09640</name>
</gene>